<dbReference type="PANTHER" id="PTHR30283:SF4">
    <property type="entry name" value="PEROXIDE STRESS RESISTANCE PROTEIN YAAA"/>
    <property type="match status" value="1"/>
</dbReference>
<protein>
    <recommendedName>
        <fullName evidence="1">UPF0246 protein H6A31_04240</fullName>
    </recommendedName>
</protein>
<dbReference type="InterPro" id="IPR005583">
    <property type="entry name" value="YaaA"/>
</dbReference>
<dbReference type="Pfam" id="PF03883">
    <property type="entry name" value="H2O2_YaaD"/>
    <property type="match status" value="1"/>
</dbReference>
<gene>
    <name evidence="2" type="primary">yaaA</name>
    <name evidence="2" type="ORF">H6A31_04240</name>
</gene>
<keyword evidence="3" id="KW-1185">Reference proteome</keyword>
<name>A0ABS2ET98_9BACE</name>
<dbReference type="NCBIfam" id="NF002547">
    <property type="entry name" value="PRK02101.2-5"/>
    <property type="match status" value="1"/>
</dbReference>
<proteinExistence type="inferred from homology"/>
<comment type="caution">
    <text evidence="2">The sequence shown here is derived from an EMBL/GenBank/DDBJ whole genome shotgun (WGS) entry which is preliminary data.</text>
</comment>
<evidence type="ECO:0000256" key="1">
    <source>
        <dbReference type="HAMAP-Rule" id="MF_00652"/>
    </source>
</evidence>
<evidence type="ECO:0000313" key="2">
    <source>
        <dbReference type="EMBL" id="MBM6757906.1"/>
    </source>
</evidence>
<sequence>MMTFISCAKTMTARTKIKYPETTIPHFQEEARENALYMNQFTAEELGQILKVNAKLAAENRLRYQDFLSPDTPSLPALLAYTGMVFKRIHPADFTPEDFQFAQQHLLITSFLYGLLRPLDAIKNYRMEGNVRLPEHQHQTQFDYWKPILTDYFIEAVRQQGGILINLASGEMKDLFHWDKVCREVQVITPEFYTLKNGKPTTVVVYAKMCRGEMTRFILKNRIEQPEQLKAFEWEGFSYDAASSDAQTLRFLLK</sequence>
<organism evidence="2 3">
    <name type="scientific">Bacteroides mediterraneensis</name>
    <dbReference type="NCBI Taxonomy" id="1841856"/>
    <lineage>
        <taxon>Bacteria</taxon>
        <taxon>Pseudomonadati</taxon>
        <taxon>Bacteroidota</taxon>
        <taxon>Bacteroidia</taxon>
        <taxon>Bacteroidales</taxon>
        <taxon>Bacteroidaceae</taxon>
        <taxon>Bacteroides</taxon>
    </lineage>
</organism>
<comment type="similarity">
    <text evidence="1">Belongs to the UPF0246 family.</text>
</comment>
<dbReference type="RefSeq" id="WP_204475019.1">
    <property type="nucleotide sequence ID" value="NZ_JACJJW010000007.1"/>
</dbReference>
<evidence type="ECO:0000313" key="3">
    <source>
        <dbReference type="Proteomes" id="UP000703295"/>
    </source>
</evidence>
<dbReference type="PANTHER" id="PTHR30283">
    <property type="entry name" value="PEROXIDE STRESS RESPONSE PROTEIN YAAA"/>
    <property type="match status" value="1"/>
</dbReference>
<reference evidence="2 3" key="1">
    <citation type="journal article" date="2021" name="Sci. Rep.">
        <title>The distribution of antibiotic resistance genes in chicken gut microbiota commensals.</title>
        <authorList>
            <person name="Juricova H."/>
            <person name="Matiasovicova J."/>
            <person name="Kubasova T."/>
            <person name="Cejkova D."/>
            <person name="Rychlik I."/>
        </authorList>
    </citation>
    <scope>NUCLEOTIDE SEQUENCE [LARGE SCALE GENOMIC DNA]</scope>
    <source>
        <strain evidence="2 3">An801</strain>
    </source>
</reference>
<dbReference type="HAMAP" id="MF_00652">
    <property type="entry name" value="UPF0246"/>
    <property type="match status" value="1"/>
</dbReference>
<accession>A0ABS2ET98</accession>
<dbReference type="EMBL" id="JACJJW010000007">
    <property type="protein sequence ID" value="MBM6757906.1"/>
    <property type="molecule type" value="Genomic_DNA"/>
</dbReference>
<dbReference type="Proteomes" id="UP000703295">
    <property type="component" value="Unassembled WGS sequence"/>
</dbReference>